<dbReference type="RefSeq" id="WP_090898591.1">
    <property type="nucleotide sequence ID" value="NZ_CZPZ01000022.1"/>
</dbReference>
<dbReference type="InterPro" id="IPR037914">
    <property type="entry name" value="SpoVT-AbrB_sf"/>
</dbReference>
<evidence type="ECO:0000313" key="2">
    <source>
        <dbReference type="Proteomes" id="UP000198736"/>
    </source>
</evidence>
<proteinExistence type="predicted"/>
<gene>
    <name evidence="1" type="ORF">COMA2_290022</name>
</gene>
<evidence type="ECO:0000313" key="1">
    <source>
        <dbReference type="EMBL" id="CUS36933.1"/>
    </source>
</evidence>
<organism evidence="1 2">
    <name type="scientific">Candidatus Nitrospira nitrificans</name>
    <dbReference type="NCBI Taxonomy" id="1742973"/>
    <lineage>
        <taxon>Bacteria</taxon>
        <taxon>Pseudomonadati</taxon>
        <taxon>Nitrospirota</taxon>
        <taxon>Nitrospiria</taxon>
        <taxon>Nitrospirales</taxon>
        <taxon>Nitrospiraceae</taxon>
        <taxon>Nitrospira</taxon>
    </lineage>
</organism>
<keyword evidence="2" id="KW-1185">Reference proteome</keyword>
<dbReference type="EMBL" id="CZPZ01000022">
    <property type="protein sequence ID" value="CUS36933.1"/>
    <property type="molecule type" value="Genomic_DNA"/>
</dbReference>
<dbReference type="Gene3D" id="2.10.260.10">
    <property type="match status" value="1"/>
</dbReference>
<sequence>MIKKLTKHGNSLALVIDRGVLDLLEIDAETPLHIKTDGKCLIVTPAQDAARQKKFRAALAKVNRQYGPALKKLAE</sequence>
<dbReference type="OrthoDB" id="5422373at2"/>
<dbReference type="SUPFAM" id="SSF89447">
    <property type="entry name" value="AbrB/MazE/MraZ-like"/>
    <property type="match status" value="1"/>
</dbReference>
<protein>
    <submittedName>
        <fullName evidence="1">Putative transcriptional regulator, AbrB family</fullName>
    </submittedName>
</protein>
<accession>A0A0S4LHF4</accession>
<name>A0A0S4LHF4_9BACT</name>
<dbReference type="Proteomes" id="UP000198736">
    <property type="component" value="Unassembled WGS sequence"/>
</dbReference>
<dbReference type="STRING" id="1742973.COMA2_290022"/>
<dbReference type="AlphaFoldDB" id="A0A0S4LHF4"/>
<reference evidence="2" key="1">
    <citation type="submission" date="2015-10" db="EMBL/GenBank/DDBJ databases">
        <authorList>
            <person name="Luecker S."/>
            <person name="Luecker S."/>
        </authorList>
    </citation>
    <scope>NUCLEOTIDE SEQUENCE [LARGE SCALE GENOMIC DNA]</scope>
</reference>